<keyword evidence="1" id="KW-0805">Transcription regulation</keyword>
<evidence type="ECO:0000259" key="5">
    <source>
        <dbReference type="PROSITE" id="PS51011"/>
    </source>
</evidence>
<dbReference type="CDD" id="cd16871">
    <property type="entry name" value="ARID_Swi1p-like"/>
    <property type="match status" value="1"/>
</dbReference>
<dbReference type="FunFam" id="1.10.150.60:FF:000026">
    <property type="entry name" value="SWI/SNF chromatin-remodeling complex subunit sol1"/>
    <property type="match status" value="1"/>
</dbReference>
<feature type="compositionally biased region" description="Low complexity" evidence="4">
    <location>
        <begin position="1277"/>
        <end position="1292"/>
    </location>
</feature>
<feature type="region of interest" description="Disordered" evidence="4">
    <location>
        <begin position="1154"/>
        <end position="1315"/>
    </location>
</feature>
<keyword evidence="3" id="KW-0539">Nucleus</keyword>
<feature type="compositionally biased region" description="Low complexity" evidence="4">
    <location>
        <begin position="409"/>
        <end position="448"/>
    </location>
</feature>
<dbReference type="GO" id="GO:0016592">
    <property type="term" value="C:mediator complex"/>
    <property type="evidence" value="ECO:0007669"/>
    <property type="project" value="InterPro"/>
</dbReference>
<feature type="compositionally biased region" description="Low complexity" evidence="4">
    <location>
        <begin position="777"/>
        <end position="794"/>
    </location>
</feature>
<evidence type="ECO:0000256" key="3">
    <source>
        <dbReference type="ARBA" id="ARBA00023242"/>
    </source>
</evidence>
<feature type="region of interest" description="Disordered" evidence="4">
    <location>
        <begin position="1447"/>
        <end position="1534"/>
    </location>
</feature>
<keyword evidence="7" id="KW-1185">Reference proteome</keyword>
<feature type="compositionally biased region" description="Low complexity" evidence="4">
    <location>
        <begin position="212"/>
        <end position="225"/>
    </location>
</feature>
<feature type="region of interest" description="Disordered" evidence="4">
    <location>
        <begin position="409"/>
        <end position="538"/>
    </location>
</feature>
<dbReference type="EMBL" id="AWNI01000033">
    <property type="protein sequence ID" value="ETS60522.1"/>
    <property type="molecule type" value="Genomic_DNA"/>
</dbReference>
<feature type="region of interest" description="Disordered" evidence="4">
    <location>
        <begin position="1080"/>
        <end position="1133"/>
    </location>
</feature>
<feature type="domain" description="ARID" evidence="5">
    <location>
        <begin position="539"/>
        <end position="635"/>
    </location>
</feature>
<feature type="compositionally biased region" description="Low complexity" evidence="4">
    <location>
        <begin position="801"/>
        <end position="823"/>
    </location>
</feature>
<dbReference type="Pfam" id="PF05397">
    <property type="entry name" value="Med15_fungi"/>
    <property type="match status" value="1"/>
</dbReference>
<feature type="region of interest" description="Disordered" evidence="4">
    <location>
        <begin position="173"/>
        <end position="199"/>
    </location>
</feature>
<dbReference type="GO" id="GO:0016514">
    <property type="term" value="C:SWI/SNF complex"/>
    <property type="evidence" value="ECO:0007669"/>
    <property type="project" value="TreeGrafter"/>
</dbReference>
<dbReference type="InterPro" id="IPR051232">
    <property type="entry name" value="ARID/SWI1_ChromRemod"/>
</dbReference>
<feature type="compositionally biased region" description="Polar residues" evidence="4">
    <location>
        <begin position="338"/>
        <end position="349"/>
    </location>
</feature>
<feature type="compositionally biased region" description="Gly residues" evidence="4">
    <location>
        <begin position="1453"/>
        <end position="1462"/>
    </location>
</feature>
<feature type="compositionally biased region" description="Low complexity" evidence="4">
    <location>
        <begin position="53"/>
        <end position="66"/>
    </location>
</feature>
<dbReference type="SMART" id="SM00501">
    <property type="entry name" value="BRIGHT"/>
    <property type="match status" value="1"/>
</dbReference>
<reference evidence="6 7" key="1">
    <citation type="journal article" date="2014" name="Genome Announc.">
        <title>Genome sequence of the basidiomycetous fungus Pseudozyma aphidis DSM70725, an efficient producer of biosurfactant mannosylerythritol lipids.</title>
        <authorList>
            <person name="Lorenz S."/>
            <person name="Guenther M."/>
            <person name="Grumaz C."/>
            <person name="Rupp S."/>
            <person name="Zibek S."/>
            <person name="Sohn K."/>
        </authorList>
    </citation>
    <scope>NUCLEOTIDE SEQUENCE [LARGE SCALE GENOMIC DNA]</scope>
    <source>
        <strain evidence="7">ATCC 32657 / CBS 517.83 / DSM 70725 / JCM 10318 / NBRC 10182 / NRRL Y-7954 / St-0401</strain>
    </source>
</reference>
<feature type="compositionally biased region" description="Low complexity" evidence="4">
    <location>
        <begin position="1488"/>
        <end position="1502"/>
    </location>
</feature>
<protein>
    <recommendedName>
        <fullName evidence="5">ARID domain-containing protein</fullName>
    </recommendedName>
</protein>
<evidence type="ECO:0000313" key="7">
    <source>
        <dbReference type="Proteomes" id="UP000019462"/>
    </source>
</evidence>
<dbReference type="InterPro" id="IPR036431">
    <property type="entry name" value="ARID_dom_sf"/>
</dbReference>
<proteinExistence type="predicted"/>
<dbReference type="Pfam" id="PF01388">
    <property type="entry name" value="ARID"/>
    <property type="match status" value="1"/>
</dbReference>
<feature type="compositionally biased region" description="Polar residues" evidence="4">
    <location>
        <begin position="860"/>
        <end position="872"/>
    </location>
</feature>
<feature type="compositionally biased region" description="Low complexity" evidence="4">
    <location>
        <begin position="494"/>
        <end position="513"/>
    </location>
</feature>
<dbReference type="InterPro" id="IPR001606">
    <property type="entry name" value="ARID_dom"/>
</dbReference>
<feature type="compositionally biased region" description="Basic and acidic residues" evidence="4">
    <location>
        <begin position="1295"/>
        <end position="1312"/>
    </location>
</feature>
<feature type="region of interest" description="Disordered" evidence="4">
    <location>
        <begin position="29"/>
        <end position="70"/>
    </location>
</feature>
<feature type="compositionally biased region" description="Low complexity" evidence="4">
    <location>
        <begin position="1561"/>
        <end position="1586"/>
    </location>
</feature>
<feature type="compositionally biased region" description="Low complexity" evidence="4">
    <location>
        <begin position="1120"/>
        <end position="1133"/>
    </location>
</feature>
<name>W3VI76_MOEAP</name>
<dbReference type="Proteomes" id="UP000019462">
    <property type="component" value="Unassembled WGS sequence"/>
</dbReference>
<dbReference type="PROSITE" id="PS51011">
    <property type="entry name" value="ARID"/>
    <property type="match status" value="1"/>
</dbReference>
<dbReference type="GO" id="GO:0003712">
    <property type="term" value="F:transcription coregulator activity"/>
    <property type="evidence" value="ECO:0007669"/>
    <property type="project" value="InterPro"/>
</dbReference>
<gene>
    <name evidence="6" type="ORF">PaG_05370</name>
</gene>
<feature type="region of interest" description="Disordered" evidence="4">
    <location>
        <begin position="651"/>
        <end position="733"/>
    </location>
</feature>
<feature type="region of interest" description="Disordered" evidence="4">
    <location>
        <begin position="211"/>
        <end position="349"/>
    </location>
</feature>
<organism evidence="6 7">
    <name type="scientific">Moesziomyces aphidis</name>
    <name type="common">Pseudozyma aphidis</name>
    <dbReference type="NCBI Taxonomy" id="84754"/>
    <lineage>
        <taxon>Eukaryota</taxon>
        <taxon>Fungi</taxon>
        <taxon>Dikarya</taxon>
        <taxon>Basidiomycota</taxon>
        <taxon>Ustilaginomycotina</taxon>
        <taxon>Ustilaginomycetes</taxon>
        <taxon>Ustilaginales</taxon>
        <taxon>Ustilaginaceae</taxon>
        <taxon>Moesziomyces</taxon>
    </lineage>
</organism>
<feature type="compositionally biased region" description="Low complexity" evidence="4">
    <location>
        <begin position="883"/>
        <end position="931"/>
    </location>
</feature>
<dbReference type="OrthoDB" id="1938591at2759"/>
<evidence type="ECO:0000256" key="4">
    <source>
        <dbReference type="SAM" id="MobiDB-lite"/>
    </source>
</evidence>
<feature type="compositionally biased region" description="Low complexity" evidence="4">
    <location>
        <begin position="29"/>
        <end position="44"/>
    </location>
</feature>
<feature type="compositionally biased region" description="Low complexity" evidence="4">
    <location>
        <begin position="702"/>
        <end position="718"/>
    </location>
</feature>
<dbReference type="PANTHER" id="PTHR13964">
    <property type="entry name" value="RBP-RELATED"/>
    <property type="match status" value="1"/>
</dbReference>
<feature type="compositionally biased region" description="Low complexity" evidence="4">
    <location>
        <begin position="673"/>
        <end position="695"/>
    </location>
</feature>
<dbReference type="PANTHER" id="PTHR13964:SF27">
    <property type="entry name" value="HAT-TRICK, ISOFORM D"/>
    <property type="match status" value="1"/>
</dbReference>
<accession>W3VI76</accession>
<feature type="compositionally biased region" description="Basic and acidic residues" evidence="4">
    <location>
        <begin position="1241"/>
        <end position="1271"/>
    </location>
</feature>
<dbReference type="Gene3D" id="1.10.150.60">
    <property type="entry name" value="ARID DNA-binding domain"/>
    <property type="match status" value="1"/>
</dbReference>
<dbReference type="GO" id="GO:0000976">
    <property type="term" value="F:transcription cis-regulatory region binding"/>
    <property type="evidence" value="ECO:0007669"/>
    <property type="project" value="TreeGrafter"/>
</dbReference>
<comment type="caution">
    <text evidence="6">The sequence shown here is derived from an EMBL/GenBank/DDBJ whole genome shotgun (WGS) entry which is preliminary data.</text>
</comment>
<dbReference type="InterPro" id="IPR008626">
    <property type="entry name" value="Mediator_Med15_fun"/>
</dbReference>
<evidence type="ECO:0000313" key="6">
    <source>
        <dbReference type="EMBL" id="ETS60522.1"/>
    </source>
</evidence>
<dbReference type="SUPFAM" id="SSF46774">
    <property type="entry name" value="ARID-like"/>
    <property type="match status" value="1"/>
</dbReference>
<dbReference type="HOGENOM" id="CLU_240833_0_0_1"/>
<feature type="compositionally biased region" description="Low complexity" evidence="4">
    <location>
        <begin position="1080"/>
        <end position="1113"/>
    </location>
</feature>
<feature type="region of interest" description="Disordered" evidence="4">
    <location>
        <begin position="1561"/>
        <end position="1592"/>
    </location>
</feature>
<feature type="compositionally biased region" description="Low complexity" evidence="4">
    <location>
        <begin position="240"/>
        <end position="335"/>
    </location>
</feature>
<sequence>MSGFDQTHNNAFFNFNNLTPQQLNMLRQQNQMQQAVQMSQHQQPQPQPPPGSQPQQMQQHNPMMPQLGLPAGFNQQQLQALMAQQQSQLANGLMPNNQNPLMQMMRPQSMQQQQQQNANMGSTPQVGGVAGPTPTFAQLSHAIEQAKKGNLTQEQMIQLRQLITRQQAMQAQQQAAQNQNAGARPLQPGQPMVNMSVPNGQNFANALQRTPQMQAQAQMMAGLQQVRPGGPQSTPTMGSQPFLQPGQQQQQSPAQPQQQMQQQGQQQQAQQPNQQQQVGLQGPAQMSQQQQQQQQQMARGQPPQQVAGHPQSAQPQQQIMGQQPGQPGQQRPVPGRTDTATDARNQQNPLNFLRLLHQRVTDIESKLSSDLSAEERQAVQQQHAEAKRLQSALLQRLNVQNAQQFAALMQQGQQAQNPQANQAQPNQPSQPQQPQQPQPQHQQMQHPQGLGGMGTGMMGNNPAAQPQASPVIRPPNRPGSARPPQGQFGSPMLNQSGMQTQNAQQTQPHQSPQVRPSPQMGAINVGGQAGMSGLQGVPSLRPEQFMKALVDLMKKRGTPITSLPKVGGRELDLYRFYQIVQAHGGSEGAHQKGAWPAIAMSLELAPLGSPQTQALGQALATEYRNYLAPFEETWQRAMQHQYQMSMAGAGLAQGQGAGQPNPQAPAFRPPSTPQMQSQQQQPQQSQQPQPGQQPSMMPPNVPQQQPQGAQQPVRPGQPSLSDFNPPPPPMLTADHLAKLGMTQEQFNKVFLNNQLNIWRQEQLQNQQRQLNSGFQAGQAGANNMAGFGQNGMQQPAPPQQAQPQQQQQQQAQQQQTQQQAQQQMPMGWPNQVRPVMPQNAAGQPSQSQPAGFGSAMPGAQQMQNPSQLGNNAQPPQQPPQQQPQPQQQQQQAQAQMPGQPSQQSQPGQQNASGAPNASGQPQGQQGQMAGRPNNMAQARFIAVSPEQLEQARAAMQKIDQELATQRPRLPIIQNIADDERDQILDQVQKLAPIQATVTALLPAFYAMNGNLEPAKRLKIMAFMYKDQFDLLPKKQCILRLADLDKLKMQMSRCISFVRSSNPDLAARIIASLGDPSRMAAAMSSSNTNAPAAPGANTNGSANAPPSTSNAAAVPAPPAAAPADAGTNGADAAAGANADGTFDAAAAMHGIKRGLRPENLKLPPNKRAKNAFTGKAMSPSAGANESPRVAPSPAQPEDTPTPAGSTPAGKGGKKNDKPAKAGKTTVKKGKGAAGTPTSSAAEPDKKFKTSADIMAEVKREMAEAERKRREEGGGGASAGDASAGAAAAKVDSANVKAEEEAEEKRRKDSELAGRDPAGLVESTWQELLATGHANNNHLRGMNGMNGMPGDMSLLGAPSGGAGGSSGSDPKALQSLMSLLGQDSMLAGLPADGSAAVNKGSGSGDGSAPSGSAFLNGAMDSLPSADADAGLDIDLFDFIEASAAGPDAFNDTDGELGGMFGTGGLNASTQESEPPVETPELVASARLPGNSSNASSSSNSTNNSLRAKLPGALGGHGLDFGSAGPSSTSPAEMSSCDEIDLDKSPFVHRMRLDRIGLTIAPAASAAEAGKATSTSATTTTTNQADQSTGKAPDEAAVGQVELGPGSHGIIAGSGDEWWDLDHFGNTLGGSGAFGSDANADQPWAVLS</sequence>
<evidence type="ECO:0000256" key="2">
    <source>
        <dbReference type="ARBA" id="ARBA00023163"/>
    </source>
</evidence>
<evidence type="ECO:0000256" key="1">
    <source>
        <dbReference type="ARBA" id="ARBA00023015"/>
    </source>
</evidence>
<dbReference type="GO" id="GO:0006357">
    <property type="term" value="P:regulation of transcription by RNA polymerase II"/>
    <property type="evidence" value="ECO:0007669"/>
    <property type="project" value="InterPro"/>
</dbReference>
<feature type="compositionally biased region" description="Polar residues" evidence="4">
    <location>
        <begin position="840"/>
        <end position="849"/>
    </location>
</feature>
<feature type="region of interest" description="Disordered" evidence="4">
    <location>
        <begin position="777"/>
        <end position="931"/>
    </location>
</feature>
<keyword evidence="2" id="KW-0804">Transcription</keyword>
<dbReference type="SMART" id="SM01014">
    <property type="entry name" value="ARID"/>
    <property type="match status" value="1"/>
</dbReference>